<feature type="signal peptide" evidence="1">
    <location>
        <begin position="1"/>
        <end position="26"/>
    </location>
</feature>
<accession>A0ABS9X4S8</accession>
<reference evidence="2" key="1">
    <citation type="submission" date="2022-01" db="EMBL/GenBank/DDBJ databases">
        <title>Colwellia maritima, isolated from seawater.</title>
        <authorList>
            <person name="Kristyanto S."/>
            <person name="Jung J."/>
            <person name="Jeon C.O."/>
        </authorList>
    </citation>
    <scope>NUCLEOTIDE SEQUENCE</scope>
    <source>
        <strain evidence="2">MSW7</strain>
    </source>
</reference>
<protein>
    <submittedName>
        <fullName evidence="2">Uncharacterized protein</fullName>
    </submittedName>
</protein>
<comment type="caution">
    <text evidence="2">The sequence shown here is derived from an EMBL/GenBank/DDBJ whole genome shotgun (WGS) entry which is preliminary data.</text>
</comment>
<name>A0ABS9X4S8_9GAMM</name>
<dbReference type="EMBL" id="JAKKSL010000004">
    <property type="protein sequence ID" value="MCI2285248.1"/>
    <property type="molecule type" value="Genomic_DNA"/>
</dbReference>
<dbReference type="RefSeq" id="WP_242288037.1">
    <property type="nucleotide sequence ID" value="NZ_JAKKSL010000004.1"/>
</dbReference>
<gene>
    <name evidence="2" type="ORF">L3081_20035</name>
</gene>
<sequence>MFVLKIYKKKILLTTFVASISFAVLAHDTKVTHPVITLEAIRLLEKQDN</sequence>
<organism evidence="2 3">
    <name type="scientific">Colwellia maritima</name>
    <dbReference type="NCBI Taxonomy" id="2912588"/>
    <lineage>
        <taxon>Bacteria</taxon>
        <taxon>Pseudomonadati</taxon>
        <taxon>Pseudomonadota</taxon>
        <taxon>Gammaproteobacteria</taxon>
        <taxon>Alteromonadales</taxon>
        <taxon>Colwelliaceae</taxon>
        <taxon>Colwellia</taxon>
    </lineage>
</organism>
<proteinExistence type="predicted"/>
<evidence type="ECO:0000313" key="3">
    <source>
        <dbReference type="Proteomes" id="UP001139646"/>
    </source>
</evidence>
<keyword evidence="1" id="KW-0732">Signal</keyword>
<dbReference type="Proteomes" id="UP001139646">
    <property type="component" value="Unassembled WGS sequence"/>
</dbReference>
<feature type="chain" id="PRO_5046387831" evidence="1">
    <location>
        <begin position="27"/>
        <end position="49"/>
    </location>
</feature>
<evidence type="ECO:0000256" key="1">
    <source>
        <dbReference type="SAM" id="SignalP"/>
    </source>
</evidence>
<evidence type="ECO:0000313" key="2">
    <source>
        <dbReference type="EMBL" id="MCI2285248.1"/>
    </source>
</evidence>
<keyword evidence="3" id="KW-1185">Reference proteome</keyword>